<dbReference type="InterPro" id="IPR001938">
    <property type="entry name" value="Thaumatin"/>
</dbReference>
<keyword evidence="2" id="KW-1185">Reference proteome</keyword>
<protein>
    <recommendedName>
        <fullName evidence="3">Thaumatin-like protein</fullName>
    </recommendedName>
</protein>
<dbReference type="InterPro" id="IPR017949">
    <property type="entry name" value="Thaumatin_CS"/>
</dbReference>
<dbReference type="EMBL" id="LWDX02061365">
    <property type="protein sequence ID" value="OEL17010.1"/>
    <property type="molecule type" value="Genomic_DNA"/>
</dbReference>
<evidence type="ECO:0008006" key="3">
    <source>
        <dbReference type="Google" id="ProtNLM"/>
    </source>
</evidence>
<dbReference type="PANTHER" id="PTHR31048">
    <property type="entry name" value="OS03G0233200 PROTEIN"/>
    <property type="match status" value="1"/>
</dbReference>
<dbReference type="SMART" id="SM00205">
    <property type="entry name" value="THN"/>
    <property type="match status" value="1"/>
</dbReference>
<organism evidence="1 2">
    <name type="scientific">Dichanthelium oligosanthes</name>
    <dbReference type="NCBI Taxonomy" id="888268"/>
    <lineage>
        <taxon>Eukaryota</taxon>
        <taxon>Viridiplantae</taxon>
        <taxon>Streptophyta</taxon>
        <taxon>Embryophyta</taxon>
        <taxon>Tracheophyta</taxon>
        <taxon>Spermatophyta</taxon>
        <taxon>Magnoliopsida</taxon>
        <taxon>Liliopsida</taxon>
        <taxon>Poales</taxon>
        <taxon>Poaceae</taxon>
        <taxon>PACMAD clade</taxon>
        <taxon>Panicoideae</taxon>
        <taxon>Panicodae</taxon>
        <taxon>Paniceae</taxon>
        <taxon>Dichantheliinae</taxon>
        <taxon>Dichanthelium</taxon>
    </lineage>
</organism>
<dbReference type="PROSITE" id="PS51367">
    <property type="entry name" value="THAUMATIN_2"/>
    <property type="match status" value="1"/>
</dbReference>
<dbReference type="OrthoDB" id="655105at2759"/>
<dbReference type="PROSITE" id="PS00316">
    <property type="entry name" value="THAUMATIN_1"/>
    <property type="match status" value="1"/>
</dbReference>
<evidence type="ECO:0000313" key="1">
    <source>
        <dbReference type="EMBL" id="OEL17010.1"/>
    </source>
</evidence>
<name>A0A1E5UVX4_9POAL</name>
<dbReference type="Proteomes" id="UP000095767">
    <property type="component" value="Unassembled WGS sequence"/>
</dbReference>
<sequence length="232" mass="23708">MAAVLILCCDLRSSNSDDFSPSPKADTLNIKNKCSYRVAPVIAPKPGSQPLSFTPVELKGYEYALGIPVPHGWSGRIWGRTDCTTDDSGKFTCATGDCGSGRLECGGGGPAPAATVAELALGGKGGGADAYGISLADGYNLPILVAPYETSQGGGGHCTPMRCVVDLDAACPPEQQVKASGGRVVACKAGNSESLKKACPEAAASGGFSCAVVDNTYTVTFCPDSSELDPRY</sequence>
<evidence type="ECO:0000313" key="2">
    <source>
        <dbReference type="Proteomes" id="UP000095767"/>
    </source>
</evidence>
<dbReference type="InterPro" id="IPR037176">
    <property type="entry name" value="Osmotin/thaumatin-like_sf"/>
</dbReference>
<dbReference type="AlphaFoldDB" id="A0A1E5UVX4"/>
<comment type="caution">
    <text evidence="1">The sequence shown here is derived from an EMBL/GenBank/DDBJ whole genome shotgun (WGS) entry which is preliminary data.</text>
</comment>
<dbReference type="Gene3D" id="2.60.110.10">
    <property type="entry name" value="Thaumatin"/>
    <property type="match status" value="1"/>
</dbReference>
<accession>A0A1E5UVX4</accession>
<dbReference type="STRING" id="888268.A0A1E5UVX4"/>
<dbReference type="SUPFAM" id="SSF49870">
    <property type="entry name" value="Osmotin, thaumatin-like protein"/>
    <property type="match status" value="1"/>
</dbReference>
<proteinExistence type="predicted"/>
<gene>
    <name evidence="1" type="ORF">BAE44_0021976</name>
</gene>
<dbReference type="Pfam" id="PF00314">
    <property type="entry name" value="Thaumatin"/>
    <property type="match status" value="1"/>
</dbReference>
<dbReference type="PRINTS" id="PR00347">
    <property type="entry name" value="THAUMATIN"/>
</dbReference>
<reference evidence="1 2" key="1">
    <citation type="submission" date="2016-09" db="EMBL/GenBank/DDBJ databases">
        <title>The draft genome of Dichanthelium oligosanthes: A C3 panicoid grass species.</title>
        <authorList>
            <person name="Studer A.J."/>
            <person name="Schnable J.C."/>
            <person name="Brutnell T.P."/>
        </authorList>
    </citation>
    <scope>NUCLEOTIDE SEQUENCE [LARGE SCALE GENOMIC DNA]</scope>
    <source>
        <strain evidence="2">cv. Kellogg 1175</strain>
        <tissue evidence="1">Leaf</tissue>
    </source>
</reference>